<feature type="non-terminal residue" evidence="2">
    <location>
        <position position="82"/>
    </location>
</feature>
<evidence type="ECO:0000313" key="2">
    <source>
        <dbReference type="EMBL" id="AIA85793.1"/>
    </source>
</evidence>
<reference evidence="2" key="1">
    <citation type="journal article" date="2013" name="Environ. Microbiol.">
        <title>Seasonally variable intestinal metagenomes of the red palm weevil (Rhynchophorus ferrugineus).</title>
        <authorList>
            <person name="Jia S."/>
            <person name="Zhang X."/>
            <person name="Zhang G."/>
            <person name="Yin A."/>
            <person name="Zhang S."/>
            <person name="Li F."/>
            <person name="Wang L."/>
            <person name="Zhao D."/>
            <person name="Yun Q."/>
            <person name="Tala"/>
            <person name="Wang J."/>
            <person name="Sun G."/>
            <person name="Baabdullah M."/>
            <person name="Yu X."/>
            <person name="Hu S."/>
            <person name="Al-Mssallem I.S."/>
            <person name="Yu J."/>
        </authorList>
    </citation>
    <scope>NUCLEOTIDE SEQUENCE</scope>
</reference>
<name>A0A060BNB5_9RHOB</name>
<feature type="signal peptide" evidence="1">
    <location>
        <begin position="1"/>
        <end position="20"/>
    </location>
</feature>
<sequence>MSAPVRLGVVLLCHSNLALAARLVRLWTEGGARVAIHVDARAPEAELAQMRAALADRQDSILFSRRRPCRWGHFSLVAATQD</sequence>
<organism evidence="2">
    <name type="scientific">uncultured Paracoccus sp</name>
    <dbReference type="NCBI Taxonomy" id="189685"/>
    <lineage>
        <taxon>Bacteria</taxon>
        <taxon>Pseudomonadati</taxon>
        <taxon>Pseudomonadota</taxon>
        <taxon>Alphaproteobacteria</taxon>
        <taxon>Rhodobacterales</taxon>
        <taxon>Paracoccaceae</taxon>
        <taxon>Paracoccus</taxon>
        <taxon>environmental samples</taxon>
    </lineage>
</organism>
<keyword evidence="1" id="KW-0732">Signal</keyword>
<evidence type="ECO:0000256" key="1">
    <source>
        <dbReference type="SAM" id="SignalP"/>
    </source>
</evidence>
<protein>
    <submittedName>
        <fullName evidence="2">CAZy families GT14 protein</fullName>
    </submittedName>
</protein>
<feature type="chain" id="PRO_5001585343" evidence="1">
    <location>
        <begin position="21"/>
        <end position="82"/>
    </location>
</feature>
<dbReference type="AlphaFoldDB" id="A0A060BNB5"/>
<dbReference type="EMBL" id="KF118531">
    <property type="protein sequence ID" value="AIA85793.1"/>
    <property type="molecule type" value="Genomic_DNA"/>
</dbReference>
<accession>A0A060BNB5</accession>
<proteinExistence type="predicted"/>